<evidence type="ECO:0000313" key="1">
    <source>
        <dbReference type="EMBL" id="OSO92048.1"/>
    </source>
</evidence>
<dbReference type="Proteomes" id="UP000192997">
    <property type="component" value="Unassembled WGS sequence"/>
</dbReference>
<reference evidence="1" key="2">
    <citation type="submission" date="2017-04" db="EMBL/GenBank/DDBJ databases">
        <authorList>
            <person name="Afonso C.L."/>
            <person name="Miller P.J."/>
            <person name="Scott M.A."/>
            <person name="Spackman E."/>
            <person name="Goraichik I."/>
            <person name="Dimitrov K.M."/>
            <person name="Suarez D.L."/>
            <person name="Swayne D.E."/>
        </authorList>
    </citation>
    <scope>NUCLEOTIDE SEQUENCE [LARGE SCALE GENOMIC DNA]</scope>
    <source>
        <strain evidence="1">CENA303</strain>
    </source>
</reference>
<evidence type="ECO:0000313" key="3">
    <source>
        <dbReference type="Proteomes" id="UP000192997"/>
    </source>
</evidence>
<evidence type="ECO:0008006" key="4">
    <source>
        <dbReference type="Google" id="ProtNLM"/>
    </source>
</evidence>
<dbReference type="AlphaFoldDB" id="A0A1X4G828"/>
<organism evidence="1 3">
    <name type="scientific">Cylindrospermopsis raciborskii CENA303</name>
    <dbReference type="NCBI Taxonomy" id="1170769"/>
    <lineage>
        <taxon>Bacteria</taxon>
        <taxon>Bacillati</taxon>
        <taxon>Cyanobacteriota</taxon>
        <taxon>Cyanophyceae</taxon>
        <taxon>Nostocales</taxon>
        <taxon>Aphanizomenonaceae</taxon>
        <taxon>Cylindrospermopsis</taxon>
    </lineage>
</organism>
<evidence type="ECO:0000313" key="2">
    <source>
        <dbReference type="EMBL" id="OSO93789.1"/>
    </source>
</evidence>
<dbReference type="Pfam" id="PF14271">
    <property type="entry name" value="DUF4359"/>
    <property type="match status" value="1"/>
</dbReference>
<sequence length="126" mass="14198">MKLSVIITSLSVLAIGGLGVTMAHSNPREVTYQEYAVKKITTVLKTDGCQKVPIFLRNLVKFDCNQLVDSAKSQIRDVVVSTTKRQNYVLLSIYITNLKIHDSLPGYTFETLGAFNSFYTYRVKQE</sequence>
<comment type="caution">
    <text evidence="1">The sequence shown here is derived from an EMBL/GenBank/DDBJ whole genome shotgun (WGS) entry which is preliminary data.</text>
</comment>
<protein>
    <recommendedName>
        <fullName evidence="4">DUF4359 domain-containing protein</fullName>
    </recommendedName>
</protein>
<dbReference type="InterPro" id="IPR025578">
    <property type="entry name" value="DUF4359"/>
</dbReference>
<proteinExistence type="predicted"/>
<reference evidence="3" key="1">
    <citation type="submission" date="2017-04" db="EMBL/GenBank/DDBJ databases">
        <authorList>
            <person name="Abreu V.A."/>
            <person name="Popin R.V."/>
            <person name="Rigonato J."/>
            <person name="Andreote A.P."/>
            <person name="Schaker P.C."/>
            <person name="Hoff-Risseti C."/>
            <person name="Alvarenga D.O."/>
            <person name="Varani A.M."/>
            <person name="Fiore M.F."/>
        </authorList>
    </citation>
    <scope>NUCLEOTIDE SEQUENCE [LARGE SCALE GENOMIC DNA]</scope>
    <source>
        <strain evidence="3">CENA303</strain>
    </source>
</reference>
<accession>A0A1X4G828</accession>
<name>A0A1X4G828_9CYAN</name>
<gene>
    <name evidence="2" type="ORF">B7O87_05240</name>
    <name evidence="1" type="ORF">B7O87_06895</name>
</gene>
<dbReference type="EMBL" id="NBYN01000022">
    <property type="protein sequence ID" value="OSO93789.1"/>
    <property type="molecule type" value="Genomic_DNA"/>
</dbReference>
<dbReference type="EMBL" id="NBYN01000037">
    <property type="protein sequence ID" value="OSO92048.1"/>
    <property type="molecule type" value="Genomic_DNA"/>
</dbReference>
<dbReference type="RefSeq" id="WP_071249515.1">
    <property type="nucleotide sequence ID" value="NZ_NBYN01000022.1"/>
</dbReference>